<gene>
    <name evidence="1" type="ORF">BAE44_0002452</name>
</gene>
<dbReference type="AlphaFoldDB" id="A0A1E5WGJ8"/>
<keyword evidence="2" id="KW-1185">Reference proteome</keyword>
<sequence>MQCNPVCSLCSQAQETALHLILQCPYAEVWARGSAWSNGLIQVPDQETGIEEWWNKFLNNLSKNERRLKAVVLMYVAWNLWKERNRRVFEGRSMEPMQVLQEIKAEMILRKLACGSPELF</sequence>
<evidence type="ECO:0008006" key="3">
    <source>
        <dbReference type="Google" id="ProtNLM"/>
    </source>
</evidence>
<name>A0A1E5WGJ8_9POAL</name>
<dbReference type="Proteomes" id="UP000095767">
    <property type="component" value="Unassembled WGS sequence"/>
</dbReference>
<dbReference type="STRING" id="888268.A0A1E5WGJ8"/>
<evidence type="ECO:0000313" key="2">
    <source>
        <dbReference type="Proteomes" id="UP000095767"/>
    </source>
</evidence>
<dbReference type="PANTHER" id="PTHR47746:SF75">
    <property type="entry name" value="AMINOTRANSFERASE-LIKE PLANT MOBILE DOMAIN-CONTAINING PROTEIN"/>
    <property type="match status" value="1"/>
</dbReference>
<dbReference type="PANTHER" id="PTHR47746">
    <property type="entry name" value="ZF-RVT DOMAIN-CONTAINING PROTEIN"/>
    <property type="match status" value="1"/>
</dbReference>
<organism evidence="1 2">
    <name type="scientific">Dichanthelium oligosanthes</name>
    <dbReference type="NCBI Taxonomy" id="888268"/>
    <lineage>
        <taxon>Eukaryota</taxon>
        <taxon>Viridiplantae</taxon>
        <taxon>Streptophyta</taxon>
        <taxon>Embryophyta</taxon>
        <taxon>Tracheophyta</taxon>
        <taxon>Spermatophyta</taxon>
        <taxon>Magnoliopsida</taxon>
        <taxon>Liliopsida</taxon>
        <taxon>Poales</taxon>
        <taxon>Poaceae</taxon>
        <taxon>PACMAD clade</taxon>
        <taxon>Panicoideae</taxon>
        <taxon>Panicodae</taxon>
        <taxon>Paniceae</taxon>
        <taxon>Dichantheliinae</taxon>
        <taxon>Dichanthelium</taxon>
    </lineage>
</organism>
<protein>
    <recommendedName>
        <fullName evidence="3">Reverse transcriptase zinc-binding domain-containing protein</fullName>
    </recommendedName>
</protein>
<dbReference type="EMBL" id="LWDX02008934">
    <property type="protein sequence ID" value="OEL36527.1"/>
    <property type="molecule type" value="Genomic_DNA"/>
</dbReference>
<proteinExistence type="predicted"/>
<evidence type="ECO:0000313" key="1">
    <source>
        <dbReference type="EMBL" id="OEL36527.1"/>
    </source>
</evidence>
<dbReference type="OrthoDB" id="684339at2759"/>
<comment type="caution">
    <text evidence="1">The sequence shown here is derived from an EMBL/GenBank/DDBJ whole genome shotgun (WGS) entry which is preliminary data.</text>
</comment>
<reference evidence="1 2" key="1">
    <citation type="submission" date="2016-09" db="EMBL/GenBank/DDBJ databases">
        <title>The draft genome of Dichanthelium oligosanthes: A C3 panicoid grass species.</title>
        <authorList>
            <person name="Studer A.J."/>
            <person name="Schnable J.C."/>
            <person name="Brutnell T.P."/>
        </authorList>
    </citation>
    <scope>NUCLEOTIDE SEQUENCE [LARGE SCALE GENOMIC DNA]</scope>
    <source>
        <strain evidence="2">cv. Kellogg 1175</strain>
        <tissue evidence="1">Leaf</tissue>
    </source>
</reference>
<accession>A0A1E5WGJ8</accession>